<evidence type="ECO:0000256" key="4">
    <source>
        <dbReference type="ARBA" id="ARBA00022833"/>
    </source>
</evidence>
<feature type="region of interest" description="Disordered" evidence="6">
    <location>
        <begin position="709"/>
        <end position="731"/>
    </location>
</feature>
<feature type="region of interest" description="Disordered" evidence="6">
    <location>
        <begin position="1036"/>
        <end position="1059"/>
    </location>
</feature>
<feature type="domain" description="C2H2-type" evidence="7">
    <location>
        <begin position="1434"/>
        <end position="1462"/>
    </location>
</feature>
<dbReference type="Pfam" id="PF00096">
    <property type="entry name" value="zf-C2H2"/>
    <property type="match status" value="1"/>
</dbReference>
<feature type="region of interest" description="Disordered" evidence="6">
    <location>
        <begin position="818"/>
        <end position="856"/>
    </location>
</feature>
<feature type="compositionally biased region" description="Low complexity" evidence="6">
    <location>
        <begin position="924"/>
        <end position="938"/>
    </location>
</feature>
<feature type="compositionally biased region" description="Polar residues" evidence="6">
    <location>
        <begin position="939"/>
        <end position="951"/>
    </location>
</feature>
<evidence type="ECO:0000256" key="2">
    <source>
        <dbReference type="ARBA" id="ARBA00022737"/>
    </source>
</evidence>
<dbReference type="PROSITE" id="PS50157">
    <property type="entry name" value="ZINC_FINGER_C2H2_2"/>
    <property type="match status" value="5"/>
</dbReference>
<feature type="compositionally biased region" description="Gly residues" evidence="6">
    <location>
        <begin position="840"/>
        <end position="850"/>
    </location>
</feature>
<dbReference type="SMART" id="SM00355">
    <property type="entry name" value="ZnF_C2H2"/>
    <property type="match status" value="11"/>
</dbReference>
<keyword evidence="1" id="KW-0479">Metal-binding</keyword>
<evidence type="ECO:0000256" key="5">
    <source>
        <dbReference type="PROSITE-ProRule" id="PRU00042"/>
    </source>
</evidence>
<keyword evidence="4" id="KW-0862">Zinc</keyword>
<feature type="domain" description="C2H2-type" evidence="7">
    <location>
        <begin position="1490"/>
        <end position="1518"/>
    </location>
</feature>
<proteinExistence type="predicted"/>
<dbReference type="InterPro" id="IPR036236">
    <property type="entry name" value="Znf_C2H2_sf"/>
</dbReference>
<gene>
    <name evidence="8" type="ORF">Pmani_030547</name>
</gene>
<dbReference type="PROSITE" id="PS00028">
    <property type="entry name" value="ZINC_FINGER_C2H2_1"/>
    <property type="match status" value="8"/>
</dbReference>
<name>A0AAE1NXQ3_9EUCA</name>
<reference evidence="8" key="1">
    <citation type="submission" date="2023-11" db="EMBL/GenBank/DDBJ databases">
        <title>Genome assemblies of two species of porcelain crab, Petrolisthes cinctipes and Petrolisthes manimaculis (Anomura: Porcellanidae).</title>
        <authorList>
            <person name="Angst P."/>
        </authorList>
    </citation>
    <scope>NUCLEOTIDE SEQUENCE</scope>
    <source>
        <strain evidence="8">PB745_02</strain>
        <tissue evidence="8">Gill</tissue>
    </source>
</reference>
<feature type="compositionally biased region" description="Basic and acidic residues" evidence="6">
    <location>
        <begin position="818"/>
        <end position="836"/>
    </location>
</feature>
<feature type="compositionally biased region" description="Gly residues" evidence="6">
    <location>
        <begin position="903"/>
        <end position="914"/>
    </location>
</feature>
<dbReference type="PANTHER" id="PTHR24379:SF121">
    <property type="entry name" value="C2H2-TYPE DOMAIN-CONTAINING PROTEIN"/>
    <property type="match status" value="1"/>
</dbReference>
<dbReference type="Gene3D" id="3.30.160.60">
    <property type="entry name" value="Classic Zinc Finger"/>
    <property type="match status" value="4"/>
</dbReference>
<evidence type="ECO:0000313" key="9">
    <source>
        <dbReference type="Proteomes" id="UP001292094"/>
    </source>
</evidence>
<dbReference type="InterPro" id="IPR013087">
    <property type="entry name" value="Znf_C2H2_type"/>
</dbReference>
<evidence type="ECO:0000313" key="8">
    <source>
        <dbReference type="EMBL" id="KAK4296995.1"/>
    </source>
</evidence>
<feature type="region of interest" description="Disordered" evidence="6">
    <location>
        <begin position="897"/>
        <end position="951"/>
    </location>
</feature>
<keyword evidence="9" id="KW-1185">Reference proteome</keyword>
<feature type="region of interest" description="Disordered" evidence="6">
    <location>
        <begin position="964"/>
        <end position="1004"/>
    </location>
</feature>
<feature type="compositionally biased region" description="Basic residues" evidence="6">
    <location>
        <begin position="1579"/>
        <end position="1589"/>
    </location>
</feature>
<feature type="domain" description="C2H2-type" evidence="7">
    <location>
        <begin position="854"/>
        <end position="877"/>
    </location>
</feature>
<dbReference type="PANTHER" id="PTHR24379">
    <property type="entry name" value="KRAB AND ZINC FINGER DOMAIN-CONTAINING"/>
    <property type="match status" value="1"/>
</dbReference>
<sequence length="1682" mass="186963">MRETTTRTINEGEERVIEDHTTKQDHIIITVGSQHHDVTVDRTHLDMVGAYVTTMATTNINTEEEETDRTGPHMVIDNNTHEIMTNTHIIADNSTQDMTEAHLVTDNTDVMMQAHIITENNTQAHIINDTTTQSFTQGHTLTNNTIQGHINIMEEDRQVNTLETHTHIPTVPPESQGSNVGGKQTPSVVVLKVMDSYTRSLPQQNNHCGIMLSPQHYHSVTGLLPSPQHHQITSFSDMSLSPPGIVDDLVTININNINNTLTSGHLGDLHNDSLGDPISDSMCVNNSSSDTLVSHHHQVLDTQTTLASTSNSLTSPHEHHILDTSSSLIPQHIIATPSSGSVNSHHNVISVSPCTCHIMDTNLPNLSTCSCEESNDGFLNCGDVESPGFARDSLSINDGSCGDSSREIGSNSELVSAISNISNEPGLCTTKKIHRRKSDCIMVKVKETDANCTLPTVPTDTVLISRELDDGKCVRYGTIRVVESGKGATLAGSKNRSNSSIMVSRKRKPVLDIVASKSCSSDILIKRHIGEDFVTIDGRRLLAEHTNQTTQNEEKNEEKDERQHFYSCCLCGNVIAQRNKPTLIPRNSVFPLSSLHLISLLKNLGVCPSSLDNSTDTSTNTDDIESSDGGSFTLCLWCHSLVLEADGVYAQVLSLTARIRHQWLKDGSKSEALMHLSQLNTDTTHGIARTLKRRNQDILATKMSDRRLNRMKSNGPGGLRKCRNSQTTTLPTPDVLTDDRQVQVVSPMRESEGITTATTTTNTTTIKQELSNKMLICGFCGMDLYGDDEFRLHSAAVHRIRPTWQQWANQQSVLKTRLAKEIQRSDPSGRNRDSGRRGGGRGGGGGGGGRESSRKCTACGREYPVREEFVEHLRHYHNMTIDEQFLEFVAEESTGSVSKRTWSGGGGGGGGGCQDQGFNKAWNSSSSSCGGSYQETSSGINKDQTNGRTEQVGSVTGTISIIKCEPTRPEEEVSSKQDGPLEVKGSPEDKATKPTTTIKVEKDHSSLRKQDCVTGNRLYISQTTNRICISPSKLTPNRVTTSETPMSKTNTISKLSHSPSSIVPEASVNVMAIPPSTTTTSPPGSKHRQWRCRLCSLLFTSQEQHDRHKLLVHPEAVRVGRCRVSVEKDGTLAFLSKVADKNKVLLSKVKNTSQGVFFSKVETKGQPTFLGTGKVNNSPPKFIKAIGSVSCKLCGTEVEEEEEDGSKHRILCGTCQENSVVMFEGDNRDGFKQDQIEILKDDITEDEGVKELATLLVEKRIDGEEEDVPEELEEGECVSVVEMESGKKPPQVDTKFIGAVGRNLECSTCGEMFTHRPLLLEHKRSVHSVTSGGNGSVGKVECEICGWKLQSVTSLRLHLAKVHHHRSTHKLPLRHRCKLCIFQCRTRTQLERHMQEKHGASALPPVRCTQCGKTYNAKYIEKHFANMHENLKKYACNFCSMKYNLETALKSHIFYEHRNNKWRCEVCQVEFDRYHQLRQHRTYVHSTKVYPCRECERSFKRKGDLTEHIKRRHQARIPNKCIHCTKVYSDRKKLRTHLMTKHGVAWEDTLARTYARHQRESNCFRRKPGLATTTTTTRQTHHHHQHHHHQDQNTSLGPTTDYTEGPQDDNPGPVGGYSEILEVPRKDGMETDETSMTTYEEATTSLVVDGGEHQYNVVHVTEDTQHHLSHMANFSYIILEET</sequence>
<evidence type="ECO:0000259" key="7">
    <source>
        <dbReference type="PROSITE" id="PS50157"/>
    </source>
</evidence>
<comment type="caution">
    <text evidence="8">The sequence shown here is derived from an EMBL/GenBank/DDBJ whole genome shotgun (WGS) entry which is preliminary data.</text>
</comment>
<organism evidence="8 9">
    <name type="scientific">Petrolisthes manimaculis</name>
    <dbReference type="NCBI Taxonomy" id="1843537"/>
    <lineage>
        <taxon>Eukaryota</taxon>
        <taxon>Metazoa</taxon>
        <taxon>Ecdysozoa</taxon>
        <taxon>Arthropoda</taxon>
        <taxon>Crustacea</taxon>
        <taxon>Multicrustacea</taxon>
        <taxon>Malacostraca</taxon>
        <taxon>Eumalacostraca</taxon>
        <taxon>Eucarida</taxon>
        <taxon>Decapoda</taxon>
        <taxon>Pleocyemata</taxon>
        <taxon>Anomura</taxon>
        <taxon>Galatheoidea</taxon>
        <taxon>Porcellanidae</taxon>
        <taxon>Petrolisthes</taxon>
    </lineage>
</organism>
<feature type="compositionally biased region" description="Basic and acidic residues" evidence="6">
    <location>
        <begin position="965"/>
        <end position="992"/>
    </location>
</feature>
<keyword evidence="2" id="KW-0677">Repeat</keyword>
<dbReference type="EMBL" id="JAWZYT010003730">
    <property type="protein sequence ID" value="KAK4296995.1"/>
    <property type="molecule type" value="Genomic_DNA"/>
</dbReference>
<keyword evidence="3 5" id="KW-0863">Zinc-finger</keyword>
<dbReference type="GO" id="GO:0008270">
    <property type="term" value="F:zinc ion binding"/>
    <property type="evidence" value="ECO:0007669"/>
    <property type="project" value="UniProtKB-KW"/>
</dbReference>
<protein>
    <recommendedName>
        <fullName evidence="7">C2H2-type domain-containing protein</fullName>
    </recommendedName>
</protein>
<evidence type="ECO:0000256" key="3">
    <source>
        <dbReference type="ARBA" id="ARBA00022771"/>
    </source>
</evidence>
<feature type="domain" description="C2H2-type" evidence="7">
    <location>
        <begin position="1304"/>
        <end position="1328"/>
    </location>
</feature>
<dbReference type="SUPFAM" id="SSF57667">
    <property type="entry name" value="beta-beta-alpha zinc fingers"/>
    <property type="match status" value="1"/>
</dbReference>
<evidence type="ECO:0000256" key="1">
    <source>
        <dbReference type="ARBA" id="ARBA00022723"/>
    </source>
</evidence>
<feature type="domain" description="C2H2-type" evidence="7">
    <location>
        <begin position="1462"/>
        <end position="1490"/>
    </location>
</feature>
<feature type="region of interest" description="Disordered" evidence="6">
    <location>
        <begin position="1557"/>
        <end position="1632"/>
    </location>
</feature>
<evidence type="ECO:0000256" key="6">
    <source>
        <dbReference type="SAM" id="MobiDB-lite"/>
    </source>
</evidence>
<dbReference type="Proteomes" id="UP001292094">
    <property type="component" value="Unassembled WGS sequence"/>
</dbReference>
<accession>A0AAE1NXQ3</accession>